<dbReference type="OrthoDB" id="5455158at2"/>
<keyword evidence="2" id="KW-1185">Reference proteome</keyword>
<name>A0A0L0GVL9_9ENTR</name>
<dbReference type="AlphaFoldDB" id="A0A0L0GVL9"/>
<protein>
    <submittedName>
        <fullName evidence="1">Phage tail protein</fullName>
    </submittedName>
</protein>
<dbReference type="PATRIC" id="fig|379893.4.peg.4468"/>
<sequence>MAIKYMGAVVLEVNGREVEVTEFNVNNNTGRKLVKTMNSTGRAKGYCEGIETFELSLTVAMPLGDTSIDWENVVGAKLTQYPVGGGQQISYTDCFTTEVDDQYSVDNEARISVKMNALNKVVE</sequence>
<organism evidence="1 2">
    <name type="scientific">Trabulsiella odontotermitis</name>
    <dbReference type="NCBI Taxonomy" id="379893"/>
    <lineage>
        <taxon>Bacteria</taxon>
        <taxon>Pseudomonadati</taxon>
        <taxon>Pseudomonadota</taxon>
        <taxon>Gammaproteobacteria</taxon>
        <taxon>Enterobacterales</taxon>
        <taxon>Enterobacteriaceae</taxon>
        <taxon>Trabulsiella</taxon>
    </lineage>
</organism>
<accession>A0A0L0GVL9</accession>
<reference evidence="1 2" key="1">
    <citation type="journal article" date="2015" name="Appl. Environ. Microbiol.">
        <title>The Enterobacterium Trabulsiella odontotermitis Presents Novel Adaptations Related to Its Association with Fungus-Growing Termites.</title>
        <authorList>
            <person name="Sapountzis P."/>
            <person name="Gruntjes T."/>
            <person name="Otani S."/>
            <person name="Estevez J."/>
            <person name="da Costa R.R."/>
            <person name="Plunkett G.3rd."/>
            <person name="Perna N.T."/>
            <person name="Poulsen M."/>
        </authorList>
    </citation>
    <scope>NUCLEOTIDE SEQUENCE [LARGE SCALE GENOMIC DNA]</scope>
    <source>
        <strain evidence="1 2">12</strain>
    </source>
</reference>
<evidence type="ECO:0000313" key="2">
    <source>
        <dbReference type="Proteomes" id="UP000037393"/>
    </source>
</evidence>
<dbReference type="RefSeq" id="WP_049857322.1">
    <property type="nucleotide sequence ID" value="NZ_JNGI01000071.1"/>
</dbReference>
<proteinExistence type="predicted"/>
<comment type="caution">
    <text evidence="1">The sequence shown here is derived from an EMBL/GenBank/DDBJ whole genome shotgun (WGS) entry which is preliminary data.</text>
</comment>
<evidence type="ECO:0000313" key="1">
    <source>
        <dbReference type="EMBL" id="KNC92776.1"/>
    </source>
</evidence>
<dbReference type="Proteomes" id="UP000037393">
    <property type="component" value="Unassembled WGS sequence"/>
</dbReference>
<gene>
    <name evidence="1" type="ORF">GM31_22045</name>
</gene>
<dbReference type="EMBL" id="JNGI01000071">
    <property type="protein sequence ID" value="KNC92776.1"/>
    <property type="molecule type" value="Genomic_DNA"/>
</dbReference>